<dbReference type="PRINTS" id="PR00344">
    <property type="entry name" value="BCTRLSENSOR"/>
</dbReference>
<organism evidence="14 15">
    <name type="scientific">Actinomadura rubrisoli</name>
    <dbReference type="NCBI Taxonomy" id="2530368"/>
    <lineage>
        <taxon>Bacteria</taxon>
        <taxon>Bacillati</taxon>
        <taxon>Actinomycetota</taxon>
        <taxon>Actinomycetes</taxon>
        <taxon>Streptosporangiales</taxon>
        <taxon>Thermomonosporaceae</taxon>
        <taxon>Actinomadura</taxon>
    </lineage>
</organism>
<evidence type="ECO:0000259" key="12">
    <source>
        <dbReference type="PROSITE" id="PS50109"/>
    </source>
</evidence>
<comment type="subcellular location">
    <subcellularLocation>
        <location evidence="2">Cell membrane</location>
    </subcellularLocation>
</comment>
<evidence type="ECO:0000256" key="5">
    <source>
        <dbReference type="ARBA" id="ARBA00022679"/>
    </source>
</evidence>
<evidence type="ECO:0000259" key="13">
    <source>
        <dbReference type="PROSITE" id="PS50885"/>
    </source>
</evidence>
<protein>
    <recommendedName>
        <fullName evidence="3">histidine kinase</fullName>
        <ecNumber evidence="3">2.7.13.3</ecNumber>
    </recommendedName>
</protein>
<comment type="catalytic activity">
    <reaction evidence="1">
        <text>ATP + protein L-histidine = ADP + protein N-phospho-L-histidine.</text>
        <dbReference type="EC" id="2.7.13.3"/>
    </reaction>
</comment>
<dbReference type="EC" id="2.7.13.3" evidence="3"/>
<feature type="transmembrane region" description="Helical" evidence="11">
    <location>
        <begin position="7"/>
        <end position="29"/>
    </location>
</feature>
<dbReference type="Gene3D" id="3.30.565.10">
    <property type="entry name" value="Histidine kinase-like ATPase, C-terminal domain"/>
    <property type="match status" value="1"/>
</dbReference>
<evidence type="ECO:0000256" key="11">
    <source>
        <dbReference type="SAM" id="Phobius"/>
    </source>
</evidence>
<feature type="transmembrane region" description="Helical" evidence="11">
    <location>
        <begin position="379"/>
        <end position="400"/>
    </location>
</feature>
<dbReference type="GO" id="GO:0005886">
    <property type="term" value="C:plasma membrane"/>
    <property type="evidence" value="ECO:0007669"/>
    <property type="project" value="UniProtKB-SubCell"/>
</dbReference>
<evidence type="ECO:0000256" key="1">
    <source>
        <dbReference type="ARBA" id="ARBA00000085"/>
    </source>
</evidence>
<keyword evidence="5" id="KW-0808">Transferase</keyword>
<proteinExistence type="predicted"/>
<evidence type="ECO:0000256" key="2">
    <source>
        <dbReference type="ARBA" id="ARBA00004236"/>
    </source>
</evidence>
<dbReference type="RefSeq" id="WP_131892791.1">
    <property type="nucleotide sequence ID" value="NZ_SMKU01000051.1"/>
</dbReference>
<evidence type="ECO:0000256" key="9">
    <source>
        <dbReference type="ARBA" id="ARBA00023012"/>
    </source>
</evidence>
<dbReference type="InterPro" id="IPR003660">
    <property type="entry name" value="HAMP_dom"/>
</dbReference>
<keyword evidence="6 11" id="KW-0812">Transmembrane</keyword>
<dbReference type="PANTHER" id="PTHR43547:SF2">
    <property type="entry name" value="HYBRID SIGNAL TRANSDUCTION HISTIDINE KINASE C"/>
    <property type="match status" value="1"/>
</dbReference>
<keyword evidence="15" id="KW-1185">Reference proteome</keyword>
<dbReference type="EMBL" id="SMKU01000051">
    <property type="protein sequence ID" value="TDD90394.1"/>
    <property type="molecule type" value="Genomic_DNA"/>
</dbReference>
<dbReference type="GO" id="GO:0000155">
    <property type="term" value="F:phosphorelay sensor kinase activity"/>
    <property type="evidence" value="ECO:0007669"/>
    <property type="project" value="InterPro"/>
</dbReference>
<keyword evidence="9" id="KW-0902">Two-component regulatory system</keyword>
<evidence type="ECO:0000313" key="14">
    <source>
        <dbReference type="EMBL" id="TDD90394.1"/>
    </source>
</evidence>
<feature type="compositionally biased region" description="Pro residues" evidence="10">
    <location>
        <begin position="291"/>
        <end position="301"/>
    </location>
</feature>
<sequence length="683" mass="71362">MRHSLLVRLVASSVLIAVCSIVATAWLAARSTSGEIRHQQGRTLARDARINDALLGYAASHPRWDGAEETVHGLARQSGQRVALATEGGTRIADSAAGRPPLPARASAVVDPLAVDVSLAPGAATDRIDARAVGPFRLPEPERVRLREQVDAQAACLRHERQRATVAIGPGGRPYLRREGGPATTAPSTDRPPPPVGAPSGHGPSTPRAALAGPPGVALVRTSGGEEVRLADGAGVRSVAAATTPNPAPSTEPAGKPKQPGTAPGRPPGDRPEDRPAVTPERTVRSAPSSPGSPPCSPDAPGPTTTEKRALNQLAALVRQCHGSRVDVWLDETGKPAAPASAAECLATARRAQLKPYVAPATLLYIGSPEDRTPAIDPYGIAGVTAVILALAAGVSVLVATRLMRPVRAVTAAARRMRAGDGSARVMVRAKGEVGELGAAFNEMSEHLDRMERQRKAMVSDVSHELRTPLSNIRGWLEAAQDGVAELDPALTASLVEEAMLLQHIVDDLQQLALADVGRLRLHPEPVDVADLVEQIATVYRAAAEAAGTVLTVEVTGRPSLDADPVRLRQAVGNLLANAVRYTPAGGRVSLRAYTDGEDVLIEVSDTGPGIAPEHLPYVFDRFWRAEKSRSRQTGGSGLGLAIVRQLAEAHGGSAAVRGEPGQGATFVLRLPHSPDHGEKPSP</sequence>
<feature type="compositionally biased region" description="Low complexity" evidence="10">
    <location>
        <begin position="240"/>
        <end position="254"/>
    </location>
</feature>
<keyword evidence="7" id="KW-0418">Kinase</keyword>
<dbReference type="InterPro" id="IPR005467">
    <property type="entry name" value="His_kinase_dom"/>
</dbReference>
<feature type="region of interest" description="Disordered" evidence="10">
    <location>
        <begin position="163"/>
        <end position="219"/>
    </location>
</feature>
<dbReference type="InterPro" id="IPR003661">
    <property type="entry name" value="HisK_dim/P_dom"/>
</dbReference>
<evidence type="ECO:0000256" key="4">
    <source>
        <dbReference type="ARBA" id="ARBA00022553"/>
    </source>
</evidence>
<dbReference type="InterPro" id="IPR036890">
    <property type="entry name" value="HATPase_C_sf"/>
</dbReference>
<dbReference type="InterPro" id="IPR003594">
    <property type="entry name" value="HATPase_dom"/>
</dbReference>
<feature type="domain" description="HAMP" evidence="13">
    <location>
        <begin position="401"/>
        <end position="453"/>
    </location>
</feature>
<name>A0A4R5C0W8_9ACTN</name>
<keyword evidence="8 11" id="KW-1133">Transmembrane helix</keyword>
<reference evidence="14 15" key="1">
    <citation type="submission" date="2019-03" db="EMBL/GenBank/DDBJ databases">
        <title>Draft genome sequences of novel Actinobacteria.</title>
        <authorList>
            <person name="Sahin N."/>
            <person name="Ay H."/>
            <person name="Saygin H."/>
        </authorList>
    </citation>
    <scope>NUCLEOTIDE SEQUENCE [LARGE SCALE GENOMIC DNA]</scope>
    <source>
        <strain evidence="14 15">H3C3</strain>
    </source>
</reference>
<dbReference type="SMART" id="SM00304">
    <property type="entry name" value="HAMP"/>
    <property type="match status" value="1"/>
</dbReference>
<dbReference type="CDD" id="cd00082">
    <property type="entry name" value="HisKA"/>
    <property type="match status" value="1"/>
</dbReference>
<dbReference type="PANTHER" id="PTHR43547">
    <property type="entry name" value="TWO-COMPONENT HISTIDINE KINASE"/>
    <property type="match status" value="1"/>
</dbReference>
<evidence type="ECO:0000256" key="7">
    <source>
        <dbReference type="ARBA" id="ARBA00022777"/>
    </source>
</evidence>
<feature type="domain" description="Histidine kinase" evidence="12">
    <location>
        <begin position="461"/>
        <end position="675"/>
    </location>
</feature>
<dbReference type="Pfam" id="PF00672">
    <property type="entry name" value="HAMP"/>
    <property type="match status" value="1"/>
</dbReference>
<dbReference type="CDD" id="cd06225">
    <property type="entry name" value="HAMP"/>
    <property type="match status" value="1"/>
</dbReference>
<evidence type="ECO:0000256" key="10">
    <source>
        <dbReference type="SAM" id="MobiDB-lite"/>
    </source>
</evidence>
<keyword evidence="4" id="KW-0597">Phosphoprotein</keyword>
<feature type="region of interest" description="Disordered" evidence="10">
    <location>
        <begin position="240"/>
        <end position="306"/>
    </location>
</feature>
<dbReference type="InterPro" id="IPR004358">
    <property type="entry name" value="Sig_transdc_His_kin-like_C"/>
</dbReference>
<dbReference type="Gene3D" id="1.10.287.130">
    <property type="match status" value="1"/>
</dbReference>
<dbReference type="InterPro" id="IPR036097">
    <property type="entry name" value="HisK_dim/P_sf"/>
</dbReference>
<dbReference type="PROSITE" id="PS50885">
    <property type="entry name" value="HAMP"/>
    <property type="match status" value="1"/>
</dbReference>
<dbReference type="SUPFAM" id="SSF158472">
    <property type="entry name" value="HAMP domain-like"/>
    <property type="match status" value="1"/>
</dbReference>
<dbReference type="OrthoDB" id="9757990at2"/>
<evidence type="ECO:0000256" key="3">
    <source>
        <dbReference type="ARBA" id="ARBA00012438"/>
    </source>
</evidence>
<dbReference type="SMART" id="SM00387">
    <property type="entry name" value="HATPase_c"/>
    <property type="match status" value="1"/>
</dbReference>
<dbReference type="PROSITE" id="PS50109">
    <property type="entry name" value="HIS_KIN"/>
    <property type="match status" value="1"/>
</dbReference>
<evidence type="ECO:0000256" key="8">
    <source>
        <dbReference type="ARBA" id="ARBA00022989"/>
    </source>
</evidence>
<dbReference type="CDD" id="cd00075">
    <property type="entry name" value="HATPase"/>
    <property type="match status" value="1"/>
</dbReference>
<dbReference type="SUPFAM" id="SSF47384">
    <property type="entry name" value="Homodimeric domain of signal transducing histidine kinase"/>
    <property type="match status" value="1"/>
</dbReference>
<comment type="caution">
    <text evidence="14">The sequence shown here is derived from an EMBL/GenBank/DDBJ whole genome shotgun (WGS) entry which is preliminary data.</text>
</comment>
<dbReference type="FunFam" id="3.30.565.10:FF:000006">
    <property type="entry name" value="Sensor histidine kinase WalK"/>
    <property type="match status" value="1"/>
</dbReference>
<dbReference type="Pfam" id="PF00512">
    <property type="entry name" value="HisKA"/>
    <property type="match status" value="1"/>
</dbReference>
<evidence type="ECO:0000313" key="15">
    <source>
        <dbReference type="Proteomes" id="UP000294513"/>
    </source>
</evidence>
<keyword evidence="11" id="KW-0472">Membrane</keyword>
<dbReference type="AlphaFoldDB" id="A0A4R5C0W8"/>
<evidence type="ECO:0000256" key="6">
    <source>
        <dbReference type="ARBA" id="ARBA00022692"/>
    </source>
</evidence>
<dbReference type="Gene3D" id="6.10.340.10">
    <property type="match status" value="1"/>
</dbReference>
<accession>A0A4R5C0W8</accession>
<gene>
    <name evidence="14" type="ORF">E1298_13105</name>
</gene>
<dbReference type="Pfam" id="PF02518">
    <property type="entry name" value="HATPase_c"/>
    <property type="match status" value="1"/>
</dbReference>
<dbReference type="SMART" id="SM00388">
    <property type="entry name" value="HisKA"/>
    <property type="match status" value="1"/>
</dbReference>
<dbReference type="SUPFAM" id="SSF55874">
    <property type="entry name" value="ATPase domain of HSP90 chaperone/DNA topoisomerase II/histidine kinase"/>
    <property type="match status" value="1"/>
</dbReference>
<dbReference type="Proteomes" id="UP000294513">
    <property type="component" value="Unassembled WGS sequence"/>
</dbReference>